<dbReference type="AlphaFoldDB" id="F0WIK6"/>
<reference evidence="1" key="2">
    <citation type="submission" date="2011-02" db="EMBL/GenBank/DDBJ databases">
        <authorList>
            <person name="MacLean D."/>
        </authorList>
    </citation>
    <scope>NUCLEOTIDE SEQUENCE</scope>
</reference>
<organism evidence="1">
    <name type="scientific">Albugo laibachii Nc14</name>
    <dbReference type="NCBI Taxonomy" id="890382"/>
    <lineage>
        <taxon>Eukaryota</taxon>
        <taxon>Sar</taxon>
        <taxon>Stramenopiles</taxon>
        <taxon>Oomycota</taxon>
        <taxon>Peronosporomycetes</taxon>
        <taxon>Albuginales</taxon>
        <taxon>Albuginaceae</taxon>
        <taxon>Albugo</taxon>
    </lineage>
</organism>
<accession>F0WIK6</accession>
<reference evidence="1" key="1">
    <citation type="journal article" date="2011" name="PLoS Biol.">
        <title>Gene gain and loss during evolution of obligate parasitism in the white rust pathogen of Arabidopsis thaliana.</title>
        <authorList>
            <person name="Kemen E."/>
            <person name="Gardiner A."/>
            <person name="Schultz-Larsen T."/>
            <person name="Kemen A.C."/>
            <person name="Balmuth A.L."/>
            <person name="Robert-Seilaniantz A."/>
            <person name="Bailey K."/>
            <person name="Holub E."/>
            <person name="Studholme D.J."/>
            <person name="Maclean D."/>
            <person name="Jones J.D."/>
        </authorList>
    </citation>
    <scope>NUCLEOTIDE SEQUENCE</scope>
</reference>
<dbReference type="EMBL" id="FR824156">
    <property type="protein sequence ID" value="CCA21090.1"/>
    <property type="molecule type" value="Genomic_DNA"/>
</dbReference>
<name>F0WIK6_9STRA</name>
<proteinExistence type="predicted"/>
<protein>
    <submittedName>
        <fullName evidence="1">AlNc14C111G6406 protein</fullName>
    </submittedName>
</protein>
<gene>
    <name evidence="1" type="primary">AlNc14C111G6406</name>
    <name evidence="1" type="ORF">ALNC14_072330</name>
</gene>
<sequence>MPSAHRDDFRIEKMCKIVSFLATIFLDQVDSISELQLEPLHMQIRNDYSNWVADNYVMKTFEGECRNSLSKVH</sequence>
<evidence type="ECO:0000313" key="1">
    <source>
        <dbReference type="EMBL" id="CCA21090.1"/>
    </source>
</evidence>
<dbReference type="HOGENOM" id="CLU_2709985_0_0_1"/>